<proteinExistence type="predicted"/>
<protein>
    <submittedName>
        <fullName evidence="1">Uncharacterized protein</fullName>
    </submittedName>
</protein>
<accession>A0ABQ5GEY5</accession>
<dbReference type="EMBL" id="BQNB010018402">
    <property type="protein sequence ID" value="GJT73994.1"/>
    <property type="molecule type" value="Genomic_DNA"/>
</dbReference>
<evidence type="ECO:0000313" key="1">
    <source>
        <dbReference type="EMBL" id="GJT73994.1"/>
    </source>
</evidence>
<reference evidence="1" key="2">
    <citation type="submission" date="2022-01" db="EMBL/GenBank/DDBJ databases">
        <authorList>
            <person name="Yamashiro T."/>
            <person name="Shiraishi A."/>
            <person name="Satake H."/>
            <person name="Nakayama K."/>
        </authorList>
    </citation>
    <scope>NUCLEOTIDE SEQUENCE</scope>
</reference>
<gene>
    <name evidence="1" type="ORF">Tco_1033280</name>
</gene>
<dbReference type="Proteomes" id="UP001151760">
    <property type="component" value="Unassembled WGS sequence"/>
</dbReference>
<feature type="non-terminal residue" evidence="1">
    <location>
        <position position="1"/>
    </location>
</feature>
<name>A0ABQ5GEY5_9ASTR</name>
<sequence>AEGYHVTAAQLEEGQSLGGRYSPRDGPSDPRISWIWVVVDPEATLLIQGVVILVTHLRETVGAGHTLRIIVVVDPEATCLIQGFVLLVTHLREARVGAGHTLRIIVAILSRVNTGVKPEILKNVRKAIATLPETFKPHKAVKKSDKSVCLKKQHVVHSNRLGTESATAFLTFRLDTSHVRRMNESKNPLCAFPARLSLRVSGDSCFMPSSGSINSKRSLGNALVNMSAS</sequence>
<organism evidence="1 2">
    <name type="scientific">Tanacetum coccineum</name>
    <dbReference type="NCBI Taxonomy" id="301880"/>
    <lineage>
        <taxon>Eukaryota</taxon>
        <taxon>Viridiplantae</taxon>
        <taxon>Streptophyta</taxon>
        <taxon>Embryophyta</taxon>
        <taxon>Tracheophyta</taxon>
        <taxon>Spermatophyta</taxon>
        <taxon>Magnoliopsida</taxon>
        <taxon>eudicotyledons</taxon>
        <taxon>Gunneridae</taxon>
        <taxon>Pentapetalae</taxon>
        <taxon>asterids</taxon>
        <taxon>campanulids</taxon>
        <taxon>Asterales</taxon>
        <taxon>Asteraceae</taxon>
        <taxon>Asteroideae</taxon>
        <taxon>Anthemideae</taxon>
        <taxon>Anthemidinae</taxon>
        <taxon>Tanacetum</taxon>
    </lineage>
</organism>
<comment type="caution">
    <text evidence="1">The sequence shown here is derived from an EMBL/GenBank/DDBJ whole genome shotgun (WGS) entry which is preliminary data.</text>
</comment>
<keyword evidence="2" id="KW-1185">Reference proteome</keyword>
<reference evidence="1" key="1">
    <citation type="journal article" date="2022" name="Int. J. Mol. Sci.">
        <title>Draft Genome of Tanacetum Coccineum: Genomic Comparison of Closely Related Tanacetum-Family Plants.</title>
        <authorList>
            <person name="Yamashiro T."/>
            <person name="Shiraishi A."/>
            <person name="Nakayama K."/>
            <person name="Satake H."/>
        </authorList>
    </citation>
    <scope>NUCLEOTIDE SEQUENCE</scope>
</reference>
<evidence type="ECO:0000313" key="2">
    <source>
        <dbReference type="Proteomes" id="UP001151760"/>
    </source>
</evidence>